<keyword evidence="2" id="KW-1185">Reference proteome</keyword>
<evidence type="ECO:0000313" key="1">
    <source>
        <dbReference type="EMBL" id="ADB39062.1"/>
    </source>
</evidence>
<dbReference type="KEGG" id="sli:Slin_3051"/>
<dbReference type="EMBL" id="CP001769">
    <property type="protein sequence ID" value="ADB39062.1"/>
    <property type="molecule type" value="Genomic_DNA"/>
</dbReference>
<accession>D2QLB5</accession>
<dbReference type="HOGENOM" id="CLU_3205446_0_0_10"/>
<reference evidence="1 2" key="1">
    <citation type="journal article" date="2010" name="Stand. Genomic Sci.">
        <title>Complete genome sequence of Spirosoma linguale type strain (1).</title>
        <authorList>
            <person name="Lail K."/>
            <person name="Sikorski J."/>
            <person name="Saunders E."/>
            <person name="Lapidus A."/>
            <person name="Glavina Del Rio T."/>
            <person name="Copeland A."/>
            <person name="Tice H."/>
            <person name="Cheng J.-F."/>
            <person name="Lucas S."/>
            <person name="Nolan M."/>
            <person name="Bruce D."/>
            <person name="Goodwin L."/>
            <person name="Pitluck S."/>
            <person name="Ivanova N."/>
            <person name="Mavromatis K."/>
            <person name="Ovchinnikova G."/>
            <person name="Pati A."/>
            <person name="Chen A."/>
            <person name="Palaniappan K."/>
            <person name="Land M."/>
            <person name="Hauser L."/>
            <person name="Chang Y.-J."/>
            <person name="Jeffries C.D."/>
            <person name="Chain P."/>
            <person name="Brettin T."/>
            <person name="Detter J.C."/>
            <person name="Schuetze A."/>
            <person name="Rohde M."/>
            <person name="Tindall B.J."/>
            <person name="Goeker M."/>
            <person name="Bristow J."/>
            <person name="Eisen J.A."/>
            <person name="Markowitz V."/>
            <person name="Hugenholtz P."/>
            <person name="Kyrpides N.C."/>
            <person name="Klenk H.-P."/>
            <person name="Chen F."/>
        </authorList>
    </citation>
    <scope>NUCLEOTIDE SEQUENCE [LARGE SCALE GENOMIC DNA]</scope>
    <source>
        <strain evidence="2">ATCC 33905 / DSM 74 / LMG 10896 / Claus 1</strain>
    </source>
</reference>
<organism evidence="1 2">
    <name type="scientific">Spirosoma linguale (strain ATCC 33905 / DSM 74 / LMG 10896 / Claus 1)</name>
    <dbReference type="NCBI Taxonomy" id="504472"/>
    <lineage>
        <taxon>Bacteria</taxon>
        <taxon>Pseudomonadati</taxon>
        <taxon>Bacteroidota</taxon>
        <taxon>Cytophagia</taxon>
        <taxon>Cytophagales</taxon>
        <taxon>Cytophagaceae</taxon>
        <taxon>Spirosoma</taxon>
    </lineage>
</organism>
<gene>
    <name evidence="1" type="ordered locus">Slin_3051</name>
</gene>
<dbReference type="Proteomes" id="UP000002028">
    <property type="component" value="Chromosome"/>
</dbReference>
<sequence length="45" mass="5076">MVGSTERLVGKWIATRKELYKGGVKTRVIEQTLTSQADLFNSHLI</sequence>
<proteinExistence type="predicted"/>
<evidence type="ECO:0000313" key="2">
    <source>
        <dbReference type="Proteomes" id="UP000002028"/>
    </source>
</evidence>
<dbReference type="AlphaFoldDB" id="D2QLB5"/>
<name>D2QLB5_SPILD</name>
<dbReference type="STRING" id="504472.Slin_3051"/>
<protein>
    <submittedName>
        <fullName evidence="1">Uncharacterized protein</fullName>
    </submittedName>
</protein>